<keyword evidence="10" id="KW-1185">Reference proteome</keyword>
<dbReference type="PROSITE" id="PS00108">
    <property type="entry name" value="PROTEIN_KINASE_ST"/>
    <property type="match status" value="1"/>
</dbReference>
<keyword evidence="6 7" id="KW-0067">ATP-binding</keyword>
<dbReference type="Gene3D" id="1.10.510.10">
    <property type="entry name" value="Transferase(Phosphotransferase) domain 1"/>
    <property type="match status" value="2"/>
</dbReference>
<evidence type="ECO:0000256" key="5">
    <source>
        <dbReference type="ARBA" id="ARBA00022777"/>
    </source>
</evidence>
<evidence type="ECO:0000256" key="7">
    <source>
        <dbReference type="PROSITE-ProRule" id="PRU10141"/>
    </source>
</evidence>
<dbReference type="Gramene" id="HORVU.MOREX.r3.6HG0541910.1">
    <property type="protein sequence ID" value="HORVU.MOREX.r3.6HG0541910.1"/>
    <property type="gene ID" value="HORVU.MOREX.r3.6HG0541910"/>
</dbReference>
<dbReference type="InterPro" id="IPR000719">
    <property type="entry name" value="Prot_kinase_dom"/>
</dbReference>
<dbReference type="SMART" id="SM00220">
    <property type="entry name" value="S_TKc"/>
    <property type="match status" value="1"/>
</dbReference>
<keyword evidence="1" id="KW-0723">Serine/threonine-protein kinase</keyword>
<dbReference type="GO" id="GO:0007166">
    <property type="term" value="P:cell surface receptor signaling pathway"/>
    <property type="evidence" value="ECO:0000318"/>
    <property type="project" value="GO_Central"/>
</dbReference>
<dbReference type="SUPFAM" id="SSF56112">
    <property type="entry name" value="Protein kinase-like (PK-like)"/>
    <property type="match status" value="2"/>
</dbReference>
<dbReference type="ExpressionAtlas" id="M0YTD1">
    <property type="expression patterns" value="baseline and differential"/>
</dbReference>
<dbReference type="GO" id="GO:0005886">
    <property type="term" value="C:plasma membrane"/>
    <property type="evidence" value="ECO:0000318"/>
    <property type="project" value="GO_Central"/>
</dbReference>
<keyword evidence="3" id="KW-0808">Transferase</keyword>
<dbReference type="PROSITE" id="PS50011">
    <property type="entry name" value="PROTEIN_KINASE_DOM"/>
    <property type="match status" value="2"/>
</dbReference>
<dbReference type="Pfam" id="PF07714">
    <property type="entry name" value="PK_Tyr_Ser-Thr"/>
    <property type="match status" value="2"/>
</dbReference>
<evidence type="ECO:0000256" key="1">
    <source>
        <dbReference type="ARBA" id="ARBA00022527"/>
    </source>
</evidence>
<evidence type="ECO:0000313" key="10">
    <source>
        <dbReference type="Proteomes" id="UP000011116"/>
    </source>
</evidence>
<evidence type="ECO:0000256" key="2">
    <source>
        <dbReference type="ARBA" id="ARBA00022553"/>
    </source>
</evidence>
<dbReference type="SMR" id="M0YTD1"/>
<evidence type="ECO:0000313" key="9">
    <source>
        <dbReference type="EnsemblPlants" id="HORVU.MOREX.r3.6HG0541910.1"/>
    </source>
</evidence>
<evidence type="ECO:0000256" key="4">
    <source>
        <dbReference type="ARBA" id="ARBA00022741"/>
    </source>
</evidence>
<evidence type="ECO:0000256" key="3">
    <source>
        <dbReference type="ARBA" id="ARBA00022679"/>
    </source>
</evidence>
<proteinExistence type="predicted"/>
<keyword evidence="4 7" id="KW-0547">Nucleotide-binding</keyword>
<dbReference type="Gene3D" id="3.30.200.20">
    <property type="entry name" value="Phosphorylase Kinase, domain 1"/>
    <property type="match status" value="2"/>
</dbReference>
<reference evidence="10" key="1">
    <citation type="journal article" date="2012" name="Nature">
        <title>A physical, genetic and functional sequence assembly of the barley genome.</title>
        <authorList>
            <consortium name="The International Barley Genome Sequencing Consortium"/>
            <person name="Mayer K.F."/>
            <person name="Waugh R."/>
            <person name="Brown J.W."/>
            <person name="Schulman A."/>
            <person name="Langridge P."/>
            <person name="Platzer M."/>
            <person name="Fincher G.B."/>
            <person name="Muehlbauer G.J."/>
            <person name="Sato K."/>
            <person name="Close T.J."/>
            <person name="Wise R.P."/>
            <person name="Stein N."/>
        </authorList>
    </citation>
    <scope>NUCLEOTIDE SEQUENCE [LARGE SCALE GENOMIC DNA]</scope>
    <source>
        <strain evidence="10">cv. Morex</strain>
    </source>
</reference>
<dbReference type="GO" id="GO:0005524">
    <property type="term" value="F:ATP binding"/>
    <property type="evidence" value="ECO:0007669"/>
    <property type="project" value="UniProtKB-UniRule"/>
</dbReference>
<evidence type="ECO:0000256" key="6">
    <source>
        <dbReference type="ARBA" id="ARBA00022840"/>
    </source>
</evidence>
<dbReference type="FunFam" id="3.30.200.20:FF:000337">
    <property type="entry name" value="Wall-associated receptor kinase 3"/>
    <property type="match status" value="1"/>
</dbReference>
<dbReference type="InterPro" id="IPR001245">
    <property type="entry name" value="Ser-Thr/Tyr_kinase_cat_dom"/>
</dbReference>
<protein>
    <recommendedName>
        <fullName evidence="8">Protein kinase domain-containing protein</fullName>
    </recommendedName>
</protein>
<dbReference type="Proteomes" id="UP000011116">
    <property type="component" value="Chromosome 6H"/>
</dbReference>
<dbReference type="FunFam" id="1.10.510.10:FF:000095">
    <property type="entry name" value="protein STRUBBELIG-RECEPTOR FAMILY 8"/>
    <property type="match status" value="1"/>
</dbReference>
<feature type="domain" description="Protein kinase" evidence="8">
    <location>
        <begin position="356"/>
        <end position="637"/>
    </location>
</feature>
<feature type="binding site" evidence="7">
    <location>
        <position position="70"/>
    </location>
    <ligand>
        <name>ATP</name>
        <dbReference type="ChEBI" id="CHEBI:30616"/>
    </ligand>
</feature>
<dbReference type="InterPro" id="IPR008271">
    <property type="entry name" value="Ser/Thr_kinase_AS"/>
</dbReference>
<name>M0YTD1_HORVV</name>
<dbReference type="InterPro" id="IPR052101">
    <property type="entry name" value="Plant_StressResp_Kinase"/>
</dbReference>
<feature type="domain" description="Protein kinase" evidence="8">
    <location>
        <begin position="42"/>
        <end position="312"/>
    </location>
</feature>
<dbReference type="AlphaFoldDB" id="M0YTD1"/>
<organism evidence="9 10">
    <name type="scientific">Hordeum vulgare subsp. vulgare</name>
    <name type="common">Domesticated barley</name>
    <dbReference type="NCBI Taxonomy" id="112509"/>
    <lineage>
        <taxon>Eukaryota</taxon>
        <taxon>Viridiplantae</taxon>
        <taxon>Streptophyta</taxon>
        <taxon>Embryophyta</taxon>
        <taxon>Tracheophyta</taxon>
        <taxon>Spermatophyta</taxon>
        <taxon>Magnoliopsida</taxon>
        <taxon>Liliopsida</taxon>
        <taxon>Poales</taxon>
        <taxon>Poaceae</taxon>
        <taxon>BOP clade</taxon>
        <taxon>Pooideae</taxon>
        <taxon>Triticodae</taxon>
        <taxon>Triticeae</taxon>
        <taxon>Hordeinae</taxon>
        <taxon>Hordeum</taxon>
    </lineage>
</organism>
<keyword evidence="5" id="KW-0418">Kinase</keyword>
<reference evidence="9" key="2">
    <citation type="submission" date="2020-10" db="EMBL/GenBank/DDBJ databases">
        <authorList>
            <person name="Scholz U."/>
            <person name="Mascher M."/>
            <person name="Fiebig A."/>
        </authorList>
    </citation>
    <scope>NUCLEOTIDE SEQUENCE [LARGE SCALE GENOMIC DNA]</scope>
    <source>
        <strain evidence="9">cv. Morex</strain>
    </source>
</reference>
<accession>M0YTD1</accession>
<dbReference type="InterPro" id="IPR017441">
    <property type="entry name" value="Protein_kinase_ATP_BS"/>
</dbReference>
<dbReference type="Gramene" id="HORVU.MOREX.r2.6HG0450720.1">
    <property type="protein sequence ID" value="HORVU.MOREX.r2.6HG0450720.1"/>
    <property type="gene ID" value="HORVU.MOREX.r2.6HG0450720"/>
</dbReference>
<dbReference type="EnsemblPlants" id="HORVU.MOREX.r3.6HG0541910.1">
    <property type="protein sequence ID" value="HORVU.MOREX.r3.6HG0541910.1"/>
    <property type="gene ID" value="HORVU.MOREX.r3.6HG0541910"/>
</dbReference>
<reference evidence="9" key="3">
    <citation type="submission" date="2022-01" db="UniProtKB">
        <authorList>
            <consortium name="EnsemblPlants"/>
        </authorList>
    </citation>
    <scope>IDENTIFICATION</scope>
    <source>
        <strain evidence="9">subsp. vulgare</strain>
    </source>
</reference>
<dbReference type="PROSITE" id="PS00107">
    <property type="entry name" value="PROTEIN_KINASE_ATP"/>
    <property type="match status" value="1"/>
</dbReference>
<keyword evidence="2" id="KW-0597">Phosphoprotein</keyword>
<dbReference type="PANTHER" id="PTHR47983">
    <property type="entry name" value="PTO-INTERACTING PROTEIN 1-LIKE"/>
    <property type="match status" value="1"/>
</dbReference>
<evidence type="ECO:0000259" key="8">
    <source>
        <dbReference type="PROSITE" id="PS50011"/>
    </source>
</evidence>
<dbReference type="GO" id="GO:0004674">
    <property type="term" value="F:protein serine/threonine kinase activity"/>
    <property type="evidence" value="ECO:0007669"/>
    <property type="project" value="UniProtKB-KW"/>
</dbReference>
<dbReference type="FunFam" id="1.10.510.10:FF:000474">
    <property type="entry name" value="Wall-associated receptor kinase 3"/>
    <property type="match status" value="1"/>
</dbReference>
<dbReference type="InterPro" id="IPR011009">
    <property type="entry name" value="Kinase-like_dom_sf"/>
</dbReference>
<dbReference type="PANTHER" id="PTHR47983:SF40">
    <property type="entry name" value="OS01G0323100 PROTEIN"/>
    <property type="match status" value="1"/>
</dbReference>
<sequence length="638" mass="71184">MDYQGNNVRDFLHVNGHVVLEKVDNNYNLRSFTEKEIEGITSGYSTVLGEGGFGKVYKGKLDDHRPVAVKRYKNGTKKEEFAKEVIVHSQINHKNVVRLFGCCTEVNALTIVMEFVCNGNLYDILHCTSNANGSVPFPLDKRLDITIELAEVLSCMHSMYSPVLHGDIKPANILLDENLRPKLSDFGIARLLAADETQHTIHVIGCIGYMDPFFYQSGILTPKSDVYSFGVVLLEIITRRKAVDGDIILTQSFAEALRKGKKVRQMFDGEIMNDKRNMKFLEDVAKLAAECLKMEGKMRPEMVEVADRLRTIRKAYHQVKGRNSTVFANTGSNSGLTPYVVPTISMDELKEITRNFSNDALIGADLYGQMFSGVLRNGHKSMIKKLRPGEEFILEVPVVSRFIHENVLQLHGYCVEGDNYVLAYEYASRGSLHDILHGKKNVGGAEPGLVLSWEQRVKIAMGAATGLQFLHNKAQPCIIHGGIKSSSIFFFDSDIAKIGYPGVSRKTRAHIKNIFLDCPPGCPQTTSFGPDAPEYAMTGQLSTMSDVYSFGVVLLEILTGRKAIDFTLPHGQQSIVAWAIPRLDEVKVRKWVDPRLGGDYPPKALTKMAAVARHCVEWEPEHRPNINKVVEALKPLLL</sequence>